<evidence type="ECO:0000259" key="4">
    <source>
        <dbReference type="Pfam" id="PF09375"/>
    </source>
</evidence>
<gene>
    <name evidence="5" type="ORF">GD597_16815</name>
</gene>
<dbReference type="AlphaFoldDB" id="A0A8J8JUK9"/>
<dbReference type="Proteomes" id="UP000598971">
    <property type="component" value="Unassembled WGS sequence"/>
</dbReference>
<evidence type="ECO:0000256" key="3">
    <source>
        <dbReference type="SAM" id="SignalP"/>
    </source>
</evidence>
<keyword evidence="6" id="KW-1185">Reference proteome</keyword>
<dbReference type="InterPro" id="IPR034982">
    <property type="entry name" value="Imelysin-like_IrpA"/>
</dbReference>
<evidence type="ECO:0000256" key="1">
    <source>
        <dbReference type="ARBA" id="ARBA00004196"/>
    </source>
</evidence>
<comment type="caution">
    <text evidence="5">The sequence shown here is derived from an EMBL/GenBank/DDBJ whole genome shotgun (WGS) entry which is preliminary data.</text>
</comment>
<dbReference type="GO" id="GO:0030313">
    <property type="term" value="C:cell envelope"/>
    <property type="evidence" value="ECO:0007669"/>
    <property type="project" value="UniProtKB-SubCell"/>
</dbReference>
<evidence type="ECO:0000313" key="6">
    <source>
        <dbReference type="Proteomes" id="UP000598971"/>
    </source>
</evidence>
<keyword evidence="2 3" id="KW-0732">Signal</keyword>
<dbReference type="Gene3D" id="1.20.1420.20">
    <property type="entry name" value="M75 peptidase, HXXE motif"/>
    <property type="match status" value="1"/>
</dbReference>
<dbReference type="InterPro" id="IPR038352">
    <property type="entry name" value="Imelysin_sf"/>
</dbReference>
<feature type="domain" description="Imelysin-like" evidence="4">
    <location>
        <begin position="48"/>
        <end position="337"/>
    </location>
</feature>
<name>A0A8J8JUK9_9BACT</name>
<organism evidence="5 6">
    <name type="scientific">Limnovirga soli</name>
    <dbReference type="NCBI Taxonomy" id="2656915"/>
    <lineage>
        <taxon>Bacteria</taxon>
        <taxon>Pseudomonadati</taxon>
        <taxon>Bacteroidota</taxon>
        <taxon>Chitinophagia</taxon>
        <taxon>Chitinophagales</taxon>
        <taxon>Chitinophagaceae</taxon>
        <taxon>Limnovirga</taxon>
    </lineage>
</organism>
<sequence>MHKFIFLVGAISSLLFLSCNKAPATISASTDFSTLEQSVITDFTNNIALNAYLQLSVNATQLNTALLNLSNNSTDANLLAAQTAWKNMRAVWEQSESHLFGPVEDNDYDPNMDTWPTDYVQMDSVLSSNNALTVQDIQGFTLSLRGFHPIEYIIFGEHGSRTAAELNSRQKTYMISLSADINTSCNDLYLSWASAPVNFAQQVITAGNGSTKYAKRQELLLAITEGMAGICEEVGEGKIQEPFDARNPAIVESPYSGNSTADFKNNIIGISNVYMGLNGGKGLKDLVAAKNKSLDNTIQAQITAAINSFDNITLPFEEAILNQRVQVQQTMDALAILKETIETQLRPFIVQYITD</sequence>
<dbReference type="CDD" id="cd14658">
    <property type="entry name" value="Imelysin-like_IrpA"/>
    <property type="match status" value="1"/>
</dbReference>
<dbReference type="RefSeq" id="WP_171609087.1">
    <property type="nucleotide sequence ID" value="NZ_WHPF01000013.1"/>
</dbReference>
<protein>
    <recommendedName>
        <fullName evidence="4">Imelysin-like domain-containing protein</fullName>
    </recommendedName>
</protein>
<evidence type="ECO:0000313" key="5">
    <source>
        <dbReference type="EMBL" id="NNV57138.1"/>
    </source>
</evidence>
<dbReference type="Pfam" id="PF09375">
    <property type="entry name" value="Peptidase_M75"/>
    <property type="match status" value="1"/>
</dbReference>
<dbReference type="InterPro" id="IPR018976">
    <property type="entry name" value="Imelysin-like"/>
</dbReference>
<evidence type="ECO:0000256" key="2">
    <source>
        <dbReference type="ARBA" id="ARBA00022729"/>
    </source>
</evidence>
<reference evidence="5" key="1">
    <citation type="submission" date="2019-10" db="EMBL/GenBank/DDBJ databases">
        <title>Draft genome sequence of Panacibacter sp. KCS-6.</title>
        <authorList>
            <person name="Yim K.J."/>
        </authorList>
    </citation>
    <scope>NUCLEOTIDE SEQUENCE</scope>
    <source>
        <strain evidence="5">KCS-6</strain>
    </source>
</reference>
<dbReference type="PROSITE" id="PS51257">
    <property type="entry name" value="PROKAR_LIPOPROTEIN"/>
    <property type="match status" value="1"/>
</dbReference>
<comment type="subcellular location">
    <subcellularLocation>
        <location evidence="1">Cell envelope</location>
    </subcellularLocation>
</comment>
<feature type="chain" id="PRO_5035303629" description="Imelysin-like domain-containing protein" evidence="3">
    <location>
        <begin position="25"/>
        <end position="355"/>
    </location>
</feature>
<accession>A0A8J8JUK9</accession>
<proteinExistence type="predicted"/>
<feature type="signal peptide" evidence="3">
    <location>
        <begin position="1"/>
        <end position="24"/>
    </location>
</feature>
<dbReference type="EMBL" id="WHPF01000013">
    <property type="protein sequence ID" value="NNV57138.1"/>
    <property type="molecule type" value="Genomic_DNA"/>
</dbReference>